<dbReference type="RefSeq" id="WP_353981514.1">
    <property type="nucleotide sequence ID" value="NZ_CP159578.1"/>
</dbReference>
<dbReference type="EMBL" id="CP159578">
    <property type="protein sequence ID" value="XCJ80702.1"/>
    <property type="molecule type" value="Genomic_DNA"/>
</dbReference>
<dbReference type="Pfam" id="PF00107">
    <property type="entry name" value="ADH_zinc_N"/>
    <property type="match status" value="1"/>
</dbReference>
<dbReference type="PANTHER" id="PTHR43677:SF4">
    <property type="entry name" value="QUINONE OXIDOREDUCTASE-LIKE PROTEIN 2"/>
    <property type="match status" value="1"/>
</dbReference>
<dbReference type="SMART" id="SM00829">
    <property type="entry name" value="PKS_ER"/>
    <property type="match status" value="1"/>
</dbReference>
<gene>
    <name evidence="2" type="ORF">ABV408_05850</name>
</gene>
<dbReference type="InterPro" id="IPR013154">
    <property type="entry name" value="ADH-like_N"/>
</dbReference>
<dbReference type="SUPFAM" id="SSF51735">
    <property type="entry name" value="NAD(P)-binding Rossmann-fold domains"/>
    <property type="match status" value="1"/>
</dbReference>
<dbReference type="InterPro" id="IPR051397">
    <property type="entry name" value="Zn-ADH-like_protein"/>
</dbReference>
<reference evidence="2" key="1">
    <citation type="submission" date="2024-06" db="EMBL/GenBank/DDBJ databases">
        <title>Complete genome of Salinicola endophyticus HNIBRBA4755.</title>
        <authorList>
            <person name="Shin S.Y."/>
            <person name="Kang H."/>
            <person name="Song J."/>
        </authorList>
    </citation>
    <scope>NUCLEOTIDE SEQUENCE</scope>
    <source>
        <strain evidence="2">HNIBRBA4755</strain>
    </source>
</reference>
<protein>
    <submittedName>
        <fullName evidence="2">Zinc-dependent alcohol dehydrogenase family protein</fullName>
    </submittedName>
</protein>
<dbReference type="CDD" id="cd08268">
    <property type="entry name" value="MDR2"/>
    <property type="match status" value="1"/>
</dbReference>
<dbReference type="Pfam" id="PF08240">
    <property type="entry name" value="ADH_N"/>
    <property type="match status" value="1"/>
</dbReference>
<dbReference type="InterPro" id="IPR013149">
    <property type="entry name" value="ADH-like_C"/>
</dbReference>
<accession>A0AB74UHP5</accession>
<dbReference type="InterPro" id="IPR036291">
    <property type="entry name" value="NAD(P)-bd_dom_sf"/>
</dbReference>
<name>A0AB74UHP5_9GAMM</name>
<dbReference type="Gene3D" id="3.40.50.720">
    <property type="entry name" value="NAD(P)-binding Rossmann-like Domain"/>
    <property type="match status" value="1"/>
</dbReference>
<dbReference type="InterPro" id="IPR011032">
    <property type="entry name" value="GroES-like_sf"/>
</dbReference>
<dbReference type="AlphaFoldDB" id="A0AB74UHP5"/>
<dbReference type="InterPro" id="IPR020843">
    <property type="entry name" value="ER"/>
</dbReference>
<organism evidence="2">
    <name type="scientific">Salinicola endophyticus</name>
    <dbReference type="NCBI Taxonomy" id="1949083"/>
    <lineage>
        <taxon>Bacteria</taxon>
        <taxon>Pseudomonadati</taxon>
        <taxon>Pseudomonadota</taxon>
        <taxon>Gammaproteobacteria</taxon>
        <taxon>Oceanospirillales</taxon>
        <taxon>Halomonadaceae</taxon>
        <taxon>Salinicola</taxon>
    </lineage>
</organism>
<proteinExistence type="predicted"/>
<dbReference type="PANTHER" id="PTHR43677">
    <property type="entry name" value="SHORT-CHAIN DEHYDROGENASE/REDUCTASE"/>
    <property type="match status" value="1"/>
</dbReference>
<feature type="domain" description="Enoyl reductase (ER)" evidence="1">
    <location>
        <begin position="11"/>
        <end position="336"/>
    </location>
</feature>
<evidence type="ECO:0000259" key="1">
    <source>
        <dbReference type="SMART" id="SM00829"/>
    </source>
</evidence>
<sequence>MSRTIQFQRFGGAEVLDLIETPEREPAAGEVAVATEAIGVNWHDVLWRRNMGPTRATLPAGLGTEMAGRVVAVGPDVEAFRPGDRVASIPAFDPNRYATYAEHTLLPVEALIAYPSQLSAIEASVHYLPSLVSWLGFREVAALEPGETVLITGACHIGGPYAVQVAHALGARVIAATPHEGAIDYLKSLGADAVVHTETQDLVKKVTKLTDGQGVDVALDALGGPQFNLLGEVMAPRGRLILYGLLGGNETSFPAQAAFRKNIQFHVHSLSNFSGKPELGIPQNRPALTRAIADVERMTLAGELRPQIDHCFDFGEVIEAHRYLETCANHHGRIVLEVTRS</sequence>
<dbReference type="Gene3D" id="3.90.180.10">
    <property type="entry name" value="Medium-chain alcohol dehydrogenases, catalytic domain"/>
    <property type="match status" value="1"/>
</dbReference>
<evidence type="ECO:0000313" key="2">
    <source>
        <dbReference type="EMBL" id="XCJ80702.1"/>
    </source>
</evidence>
<dbReference type="SUPFAM" id="SSF50129">
    <property type="entry name" value="GroES-like"/>
    <property type="match status" value="1"/>
</dbReference>
<dbReference type="GO" id="GO:0016491">
    <property type="term" value="F:oxidoreductase activity"/>
    <property type="evidence" value="ECO:0007669"/>
    <property type="project" value="InterPro"/>
</dbReference>